<dbReference type="InterPro" id="IPR002939">
    <property type="entry name" value="DnaJ_C"/>
</dbReference>
<dbReference type="SMART" id="SM00271">
    <property type="entry name" value="DnaJ"/>
    <property type="match status" value="1"/>
</dbReference>
<dbReference type="Proteomes" id="UP000187209">
    <property type="component" value="Unassembled WGS sequence"/>
</dbReference>
<dbReference type="CDD" id="cd10747">
    <property type="entry name" value="DnaJ_C"/>
    <property type="match status" value="1"/>
</dbReference>
<proteinExistence type="predicted"/>
<dbReference type="FunFam" id="2.10.230.10:FF:000001">
    <property type="entry name" value="DnaJ subfamily A member 2"/>
    <property type="match status" value="1"/>
</dbReference>
<dbReference type="Pfam" id="PF00226">
    <property type="entry name" value="DnaJ"/>
    <property type="match status" value="1"/>
</dbReference>
<feature type="domain" description="CR-type" evidence="7">
    <location>
        <begin position="142"/>
        <end position="224"/>
    </location>
</feature>
<dbReference type="GO" id="GO:0051082">
    <property type="term" value="F:unfolded protein binding"/>
    <property type="evidence" value="ECO:0007669"/>
    <property type="project" value="InterPro"/>
</dbReference>
<dbReference type="PROSITE" id="PS50076">
    <property type="entry name" value="DNAJ_2"/>
    <property type="match status" value="1"/>
</dbReference>
<dbReference type="OrthoDB" id="550424at2759"/>
<dbReference type="InterPro" id="IPR036869">
    <property type="entry name" value="J_dom_sf"/>
</dbReference>
<dbReference type="GO" id="GO:0008270">
    <property type="term" value="F:zinc ion binding"/>
    <property type="evidence" value="ECO:0007669"/>
    <property type="project" value="UniProtKB-KW"/>
</dbReference>
<keyword evidence="3 5" id="KW-0863">Zinc-finger</keyword>
<organism evidence="8 9">
    <name type="scientific">Stentor coeruleus</name>
    <dbReference type="NCBI Taxonomy" id="5963"/>
    <lineage>
        <taxon>Eukaryota</taxon>
        <taxon>Sar</taxon>
        <taxon>Alveolata</taxon>
        <taxon>Ciliophora</taxon>
        <taxon>Postciliodesmatophora</taxon>
        <taxon>Heterotrichea</taxon>
        <taxon>Heterotrichida</taxon>
        <taxon>Stentoridae</taxon>
        <taxon>Stentor</taxon>
    </lineage>
</organism>
<gene>
    <name evidence="8" type="ORF">SteCoe_8126</name>
</gene>
<accession>A0A1R2CKY3</accession>
<name>A0A1R2CKY3_9CILI</name>
<dbReference type="SUPFAM" id="SSF57938">
    <property type="entry name" value="DnaJ/Hsp40 cysteine-rich domain"/>
    <property type="match status" value="1"/>
</dbReference>
<evidence type="ECO:0008006" key="10">
    <source>
        <dbReference type="Google" id="ProtNLM"/>
    </source>
</evidence>
<dbReference type="InterPro" id="IPR008971">
    <property type="entry name" value="HSP40/DnaJ_pept-bd"/>
</dbReference>
<sequence length="422" mass="46690">MSFFSGGFPFGDFFGGAGPSRPKQEANTTRFYELLGVDKSTSCADIKKKYRQLAKTMHPDKGGDPKVFAEITHASEILSDPEKRKVYDLHGEEGINQGMSASSGPTDIFDLLSGRGRDANESKRTSDTNFTLKVSLEDLYNGATKKIAINRDRICSSCEGRGGSKVNTCSQCKGKKMVTKVTQMGPGMYSQTTGPCDLCRGQGKIIDDETKCKTCKGNQIVKERKIIEITVDKGAPNHHKYNFHGESDEAPGLLPGDLIVIIEEKEHEVFKRKKADLVMTKKISLKEALTGYSFVINHFDGEKVIQNNPGDIVKPGDVRTVEELGMPLMRTPYKHGNLFVYFEVEFPTPGSFTLSDIKTLKNVLPGEVDMVNSDIKAHNCIVFDKSHVTENHTAIHSDYKEDDEDDPRLKGAQQVKCSGTIF</sequence>
<evidence type="ECO:0000313" key="8">
    <source>
        <dbReference type="EMBL" id="OMJ89674.1"/>
    </source>
</evidence>
<evidence type="ECO:0000256" key="3">
    <source>
        <dbReference type="ARBA" id="ARBA00022771"/>
    </source>
</evidence>
<dbReference type="CDD" id="cd06257">
    <property type="entry name" value="DnaJ"/>
    <property type="match status" value="1"/>
</dbReference>
<dbReference type="Pfam" id="PF01556">
    <property type="entry name" value="DnaJ_C"/>
    <property type="match status" value="1"/>
</dbReference>
<protein>
    <recommendedName>
        <fullName evidence="10">J domain-containing protein</fullName>
    </recommendedName>
</protein>
<dbReference type="Gene3D" id="2.60.260.20">
    <property type="entry name" value="Urease metallochaperone UreE, N-terminal domain"/>
    <property type="match status" value="2"/>
</dbReference>
<dbReference type="PROSITE" id="PS51188">
    <property type="entry name" value="ZF_CR"/>
    <property type="match status" value="1"/>
</dbReference>
<evidence type="ECO:0000259" key="7">
    <source>
        <dbReference type="PROSITE" id="PS51188"/>
    </source>
</evidence>
<dbReference type="PRINTS" id="PR00625">
    <property type="entry name" value="JDOMAIN"/>
</dbReference>
<dbReference type="AlphaFoldDB" id="A0A1R2CKY3"/>
<feature type="zinc finger region" description="CR-type" evidence="5">
    <location>
        <begin position="142"/>
        <end position="224"/>
    </location>
</feature>
<keyword evidence="2" id="KW-0677">Repeat</keyword>
<dbReference type="Gene3D" id="2.10.230.10">
    <property type="entry name" value="Heat shock protein DnaJ, cysteine-rich domain"/>
    <property type="match status" value="1"/>
</dbReference>
<dbReference type="EMBL" id="MPUH01000120">
    <property type="protein sequence ID" value="OMJ89674.1"/>
    <property type="molecule type" value="Genomic_DNA"/>
</dbReference>
<dbReference type="GO" id="GO:0006457">
    <property type="term" value="P:protein folding"/>
    <property type="evidence" value="ECO:0007669"/>
    <property type="project" value="InterPro"/>
</dbReference>
<evidence type="ECO:0000259" key="6">
    <source>
        <dbReference type="PROSITE" id="PS50076"/>
    </source>
</evidence>
<dbReference type="FunFam" id="2.60.260.20:FF:000003">
    <property type="entry name" value="DnaJ subfamily A member 2"/>
    <property type="match status" value="1"/>
</dbReference>
<comment type="caution">
    <text evidence="8">The sequence shown here is derived from an EMBL/GenBank/DDBJ whole genome shotgun (WGS) entry which is preliminary data.</text>
</comment>
<evidence type="ECO:0000256" key="1">
    <source>
        <dbReference type="ARBA" id="ARBA00022723"/>
    </source>
</evidence>
<feature type="domain" description="J" evidence="6">
    <location>
        <begin position="30"/>
        <end position="91"/>
    </location>
</feature>
<dbReference type="SUPFAM" id="SSF46565">
    <property type="entry name" value="Chaperone J-domain"/>
    <property type="match status" value="1"/>
</dbReference>
<evidence type="ECO:0000256" key="4">
    <source>
        <dbReference type="ARBA" id="ARBA00022833"/>
    </source>
</evidence>
<dbReference type="InterPro" id="IPR001623">
    <property type="entry name" value="DnaJ_domain"/>
</dbReference>
<dbReference type="InterPro" id="IPR001305">
    <property type="entry name" value="HSP_DnaJ_Cys-rich_dom"/>
</dbReference>
<evidence type="ECO:0000256" key="2">
    <source>
        <dbReference type="ARBA" id="ARBA00022737"/>
    </source>
</evidence>
<dbReference type="CDD" id="cd10719">
    <property type="entry name" value="DnaJ_zf"/>
    <property type="match status" value="1"/>
</dbReference>
<keyword evidence="1 5" id="KW-0479">Metal-binding</keyword>
<dbReference type="Pfam" id="PF00684">
    <property type="entry name" value="DnaJ_CXXCXGXG"/>
    <property type="match status" value="1"/>
</dbReference>
<dbReference type="InterPro" id="IPR044713">
    <property type="entry name" value="DNJA1/2-like"/>
</dbReference>
<dbReference type="Gene3D" id="1.10.287.110">
    <property type="entry name" value="DnaJ domain"/>
    <property type="match status" value="1"/>
</dbReference>
<dbReference type="GO" id="GO:0030544">
    <property type="term" value="F:Hsp70 protein binding"/>
    <property type="evidence" value="ECO:0007669"/>
    <property type="project" value="InterPro"/>
</dbReference>
<dbReference type="PANTHER" id="PTHR43888">
    <property type="entry name" value="DNAJ-LIKE-2, ISOFORM A-RELATED"/>
    <property type="match status" value="1"/>
</dbReference>
<reference evidence="8 9" key="1">
    <citation type="submission" date="2016-11" db="EMBL/GenBank/DDBJ databases">
        <title>The macronuclear genome of Stentor coeruleus: a giant cell with tiny introns.</title>
        <authorList>
            <person name="Slabodnick M."/>
            <person name="Ruby J.G."/>
            <person name="Reiff S.B."/>
            <person name="Swart E.C."/>
            <person name="Gosai S."/>
            <person name="Prabakaran S."/>
            <person name="Witkowska E."/>
            <person name="Larue G.E."/>
            <person name="Fisher S."/>
            <person name="Freeman R.M."/>
            <person name="Gunawardena J."/>
            <person name="Chu W."/>
            <person name="Stover N.A."/>
            <person name="Gregory B.D."/>
            <person name="Nowacki M."/>
            <person name="Derisi J."/>
            <person name="Roy S.W."/>
            <person name="Marshall W.F."/>
            <person name="Sood P."/>
        </authorList>
    </citation>
    <scope>NUCLEOTIDE SEQUENCE [LARGE SCALE GENOMIC DNA]</scope>
    <source>
        <strain evidence="8">WM001</strain>
    </source>
</reference>
<dbReference type="SUPFAM" id="SSF49493">
    <property type="entry name" value="HSP40/DnaJ peptide-binding domain"/>
    <property type="match status" value="2"/>
</dbReference>
<dbReference type="InterPro" id="IPR036410">
    <property type="entry name" value="HSP_DnaJ_Cys-rich_dom_sf"/>
</dbReference>
<evidence type="ECO:0000256" key="5">
    <source>
        <dbReference type="PROSITE-ProRule" id="PRU00546"/>
    </source>
</evidence>
<keyword evidence="9" id="KW-1185">Reference proteome</keyword>
<evidence type="ECO:0000313" key="9">
    <source>
        <dbReference type="Proteomes" id="UP000187209"/>
    </source>
</evidence>
<keyword evidence="4 5" id="KW-0862">Zinc</keyword>